<accession>A0A6G0Y536</accession>
<reference evidence="1 2" key="1">
    <citation type="submission" date="2019-08" db="EMBL/GenBank/DDBJ databases">
        <title>Whole genome of Aphis craccivora.</title>
        <authorList>
            <person name="Voronova N.V."/>
            <person name="Shulinski R.S."/>
            <person name="Bandarenka Y.V."/>
            <person name="Zhorov D.G."/>
            <person name="Warner D."/>
        </authorList>
    </citation>
    <scope>NUCLEOTIDE SEQUENCE [LARGE SCALE GENOMIC DNA]</scope>
    <source>
        <strain evidence="1">180601</strain>
        <tissue evidence="1">Whole Body</tissue>
    </source>
</reference>
<organism evidence="1 2">
    <name type="scientific">Aphis craccivora</name>
    <name type="common">Cowpea aphid</name>
    <dbReference type="NCBI Taxonomy" id="307492"/>
    <lineage>
        <taxon>Eukaryota</taxon>
        <taxon>Metazoa</taxon>
        <taxon>Ecdysozoa</taxon>
        <taxon>Arthropoda</taxon>
        <taxon>Hexapoda</taxon>
        <taxon>Insecta</taxon>
        <taxon>Pterygota</taxon>
        <taxon>Neoptera</taxon>
        <taxon>Paraneoptera</taxon>
        <taxon>Hemiptera</taxon>
        <taxon>Sternorrhyncha</taxon>
        <taxon>Aphidomorpha</taxon>
        <taxon>Aphidoidea</taxon>
        <taxon>Aphididae</taxon>
        <taxon>Aphidini</taxon>
        <taxon>Aphis</taxon>
        <taxon>Aphis</taxon>
    </lineage>
</organism>
<proteinExistence type="predicted"/>
<dbReference type="Proteomes" id="UP000478052">
    <property type="component" value="Unassembled WGS sequence"/>
</dbReference>
<dbReference type="AlphaFoldDB" id="A0A6G0Y536"/>
<keyword evidence="2" id="KW-1185">Reference proteome</keyword>
<protein>
    <submittedName>
        <fullName evidence="1">Uncharacterized protein</fullName>
    </submittedName>
</protein>
<gene>
    <name evidence="1" type="ORF">FWK35_00015433</name>
</gene>
<sequence length="116" mass="13441">MRNQTKNYIGGFVIKKLNTTFFKNCTTCLIHICATSINNDLQLTVAKNYNPGGVKLLKYPNVLFCNLVKNSIKLIRQQLSTICYHNNLKTQLIEMLKEKFNIKIIKCPEHIFSKNF</sequence>
<dbReference type="EMBL" id="VUJU01006189">
    <property type="protein sequence ID" value="KAF0749191.1"/>
    <property type="molecule type" value="Genomic_DNA"/>
</dbReference>
<evidence type="ECO:0000313" key="2">
    <source>
        <dbReference type="Proteomes" id="UP000478052"/>
    </source>
</evidence>
<name>A0A6G0Y536_APHCR</name>
<dbReference type="OrthoDB" id="8192384at2759"/>
<evidence type="ECO:0000313" key="1">
    <source>
        <dbReference type="EMBL" id="KAF0749191.1"/>
    </source>
</evidence>
<comment type="caution">
    <text evidence="1">The sequence shown here is derived from an EMBL/GenBank/DDBJ whole genome shotgun (WGS) entry which is preliminary data.</text>
</comment>